<sequence>MNKEQEYRLHPLFIVFSLVQTLRNLWPLLLILFFKGTQHPERYLVIGGAALLLFLAADIIKWRRFRYQVEADKLLIRQGLFFRDEKTIYYSRIHSVQVEQPLLQRLFGMAQLKIEAPGGSGESDGVLPALSEERAEELRSLLMKRSQGRELPEEAAADGSGAGYRTEAAPARPLPLVRISAAQLFVGALSTMNPGLVLAFFAGLLSFADDIVKLLVPKRISDQLLHAIESSVSGPVSLMLMGAGALLGAWLLSSLLYIIKYYGFTAEERDGSIVVTYGLFEKKMSAIKPERVQAIVVKEGLLRQALGYAEIEVRVVSSDMKESLMLHPYVPVGDIPELLSRCLPGFVLGSVQHGAPRRAWWYYIRFRLLFLALAFIGAYWFLGAYAYWVLALLPPLLLTGWLGFRDAGVGLRDRQFIVRNRIIARKTCYVLRPQIVALQMGRTYFQETKRLMSLKAHLLNGNDFSVACLDEQDVQEIWTWYQRSKRIS</sequence>
<accession>A0A3A3GPB8</accession>
<feature type="transmembrane region" description="Helical" evidence="2">
    <location>
        <begin position="42"/>
        <end position="60"/>
    </location>
</feature>
<dbReference type="OrthoDB" id="2195155at2"/>
<proteinExistence type="predicted"/>
<evidence type="ECO:0000256" key="2">
    <source>
        <dbReference type="SAM" id="Phobius"/>
    </source>
</evidence>
<evidence type="ECO:0000256" key="1">
    <source>
        <dbReference type="SAM" id="MobiDB-lite"/>
    </source>
</evidence>
<evidence type="ECO:0000313" key="5">
    <source>
        <dbReference type="Proteomes" id="UP000266177"/>
    </source>
</evidence>
<dbReference type="EMBL" id="QYZD01000001">
    <property type="protein sequence ID" value="RJG26955.1"/>
    <property type="molecule type" value="Genomic_DNA"/>
</dbReference>
<feature type="transmembrane region" description="Helical" evidence="2">
    <location>
        <begin position="360"/>
        <end position="379"/>
    </location>
</feature>
<gene>
    <name evidence="4" type="ORF">DQX05_02800</name>
</gene>
<feature type="domain" description="YdbS-like PH" evidence="3">
    <location>
        <begin position="62"/>
        <end position="141"/>
    </location>
</feature>
<dbReference type="Pfam" id="PF03703">
    <property type="entry name" value="bPH_2"/>
    <property type="match status" value="3"/>
</dbReference>
<keyword evidence="2" id="KW-0812">Transmembrane</keyword>
<feature type="transmembrane region" description="Helical" evidence="2">
    <location>
        <begin position="12"/>
        <end position="36"/>
    </location>
</feature>
<feature type="domain" description="YdbS-like PH" evidence="3">
    <location>
        <begin position="406"/>
        <end position="481"/>
    </location>
</feature>
<dbReference type="PANTHER" id="PTHR34473">
    <property type="entry name" value="UPF0699 TRANSMEMBRANE PROTEIN YDBS"/>
    <property type="match status" value="1"/>
</dbReference>
<organism evidence="4 5">
    <name type="scientific">Paenibacillus thiaminolyticus</name>
    <name type="common">Bacillus thiaminolyticus</name>
    <dbReference type="NCBI Taxonomy" id="49283"/>
    <lineage>
        <taxon>Bacteria</taxon>
        <taxon>Bacillati</taxon>
        <taxon>Bacillota</taxon>
        <taxon>Bacilli</taxon>
        <taxon>Bacillales</taxon>
        <taxon>Paenibacillaceae</taxon>
        <taxon>Paenibacillus</taxon>
    </lineage>
</organism>
<feature type="transmembrane region" description="Helical" evidence="2">
    <location>
        <begin position="184"/>
        <end position="208"/>
    </location>
</feature>
<protein>
    <recommendedName>
        <fullName evidence="3">YdbS-like PH domain-containing protein</fullName>
    </recommendedName>
</protein>
<keyword evidence="2" id="KW-1133">Transmembrane helix</keyword>
<dbReference type="AlphaFoldDB" id="A0A3A3GPB8"/>
<feature type="region of interest" description="Disordered" evidence="1">
    <location>
        <begin position="147"/>
        <end position="166"/>
    </location>
</feature>
<dbReference type="RefSeq" id="WP_119790644.1">
    <property type="nucleotide sequence ID" value="NZ_QYZD01000001.1"/>
</dbReference>
<dbReference type="PANTHER" id="PTHR34473:SF2">
    <property type="entry name" value="UPF0699 TRANSMEMBRANE PROTEIN YDBT"/>
    <property type="match status" value="1"/>
</dbReference>
<name>A0A3A3GPB8_PANTH</name>
<keyword evidence="2" id="KW-0472">Membrane</keyword>
<comment type="caution">
    <text evidence="4">The sequence shown here is derived from an EMBL/GenBank/DDBJ whole genome shotgun (WGS) entry which is preliminary data.</text>
</comment>
<evidence type="ECO:0000259" key="3">
    <source>
        <dbReference type="Pfam" id="PF03703"/>
    </source>
</evidence>
<feature type="domain" description="YdbS-like PH" evidence="3">
    <location>
        <begin position="262"/>
        <end position="338"/>
    </location>
</feature>
<feature type="transmembrane region" description="Helical" evidence="2">
    <location>
        <begin position="238"/>
        <end position="259"/>
    </location>
</feature>
<dbReference type="InterPro" id="IPR005182">
    <property type="entry name" value="YdbS-like_PH"/>
</dbReference>
<reference evidence="4 5" key="1">
    <citation type="submission" date="2018-09" db="EMBL/GenBank/DDBJ databases">
        <title>Paenibacillus SK2017-BO5.</title>
        <authorList>
            <person name="Piskunova J.V."/>
            <person name="Dubiley S.A."/>
            <person name="Severinov K.V."/>
        </authorList>
    </citation>
    <scope>NUCLEOTIDE SEQUENCE [LARGE SCALE GENOMIC DNA]</scope>
    <source>
        <strain evidence="4 5">BO5</strain>
    </source>
</reference>
<dbReference type="PIRSF" id="PIRSF026631">
    <property type="entry name" value="UCP026631"/>
    <property type="match status" value="1"/>
</dbReference>
<dbReference type="Proteomes" id="UP000266177">
    <property type="component" value="Unassembled WGS sequence"/>
</dbReference>
<evidence type="ECO:0000313" key="4">
    <source>
        <dbReference type="EMBL" id="RJG26955.1"/>
    </source>
</evidence>
<dbReference type="InterPro" id="IPR014529">
    <property type="entry name" value="UCP026631"/>
</dbReference>